<protein>
    <submittedName>
        <fullName evidence="3">Uncharacterized protein</fullName>
    </submittedName>
</protein>
<dbReference type="Proteomes" id="UP000235392">
    <property type="component" value="Unassembled WGS sequence"/>
</dbReference>
<gene>
    <name evidence="3" type="ORF">PCASD_18556</name>
</gene>
<feature type="region of interest" description="Disordered" evidence="1">
    <location>
        <begin position="75"/>
        <end position="94"/>
    </location>
</feature>
<evidence type="ECO:0000256" key="2">
    <source>
        <dbReference type="SAM" id="SignalP"/>
    </source>
</evidence>
<organism evidence="3 4">
    <name type="scientific">Puccinia coronata f. sp. avenae</name>
    <dbReference type="NCBI Taxonomy" id="200324"/>
    <lineage>
        <taxon>Eukaryota</taxon>
        <taxon>Fungi</taxon>
        <taxon>Dikarya</taxon>
        <taxon>Basidiomycota</taxon>
        <taxon>Pucciniomycotina</taxon>
        <taxon>Pucciniomycetes</taxon>
        <taxon>Pucciniales</taxon>
        <taxon>Pucciniaceae</taxon>
        <taxon>Puccinia</taxon>
    </lineage>
</organism>
<keyword evidence="2" id="KW-0732">Signal</keyword>
<dbReference type="EMBL" id="PGCI01000269">
    <property type="protein sequence ID" value="PLW31430.1"/>
    <property type="molecule type" value="Genomic_DNA"/>
</dbReference>
<feature type="signal peptide" evidence="2">
    <location>
        <begin position="1"/>
        <end position="27"/>
    </location>
</feature>
<name>A0A2N5U110_9BASI</name>
<feature type="chain" id="PRO_5014872490" evidence="2">
    <location>
        <begin position="28"/>
        <end position="343"/>
    </location>
</feature>
<accession>A0A2N5U110</accession>
<sequence>MCNFRVRVGFLLICIFGQMSKFQGMQGVEENPFFAGLAESVLDDTSEKMIPINPRRPRSQRKENYMEFIDVNNVSGPDSGASHPRGLGNESNTCQEQKDGIKNMMDDKVFVAEWQSLAMIEEKIADWRSHPQFLQTPKISKIVASERMMLKIKRLATSLFTQRVIKIPGYSSCSEDKYWTLGQKKKQELLESVRKIAATWATLSQKEKESVGSIIQIGNEIMIDLLISLKTMNIISDGRLTHFLNKEDQGQVILSYAFYGFQKAQYPFLNLNLRQSLAESPFQNKIKSLLKFLDEQTWKSIEIAYLTTQLKAEEVQKFPNKIQQLLNISTTCFALLSVIIKEP</sequence>
<evidence type="ECO:0000313" key="3">
    <source>
        <dbReference type="EMBL" id="PLW31430.1"/>
    </source>
</evidence>
<evidence type="ECO:0000256" key="1">
    <source>
        <dbReference type="SAM" id="MobiDB-lite"/>
    </source>
</evidence>
<reference evidence="3 4" key="1">
    <citation type="submission" date="2017-11" db="EMBL/GenBank/DDBJ databases">
        <title>De novo assembly and phasing of dikaryotic genomes from two isolates of Puccinia coronata f. sp. avenae, the causal agent of oat crown rust.</title>
        <authorList>
            <person name="Miller M.E."/>
            <person name="Zhang Y."/>
            <person name="Omidvar V."/>
            <person name="Sperschneider J."/>
            <person name="Schwessinger B."/>
            <person name="Raley C."/>
            <person name="Palmer J.M."/>
            <person name="Garnica D."/>
            <person name="Upadhyaya N."/>
            <person name="Rathjen J."/>
            <person name="Taylor J.M."/>
            <person name="Park R.F."/>
            <person name="Dodds P.N."/>
            <person name="Hirsch C.D."/>
            <person name="Kianian S.F."/>
            <person name="Figueroa M."/>
        </authorList>
    </citation>
    <scope>NUCLEOTIDE SEQUENCE [LARGE SCALE GENOMIC DNA]</scope>
    <source>
        <strain evidence="3">12SD80</strain>
    </source>
</reference>
<evidence type="ECO:0000313" key="4">
    <source>
        <dbReference type="Proteomes" id="UP000235392"/>
    </source>
</evidence>
<comment type="caution">
    <text evidence="3">The sequence shown here is derived from an EMBL/GenBank/DDBJ whole genome shotgun (WGS) entry which is preliminary data.</text>
</comment>
<dbReference type="AlphaFoldDB" id="A0A2N5U110"/>
<proteinExistence type="predicted"/>